<feature type="transmembrane region" description="Helical" evidence="2">
    <location>
        <begin position="139"/>
        <end position="157"/>
    </location>
</feature>
<gene>
    <name evidence="3" type="ORF">ACFPJ4_00035</name>
</gene>
<dbReference type="PANTHER" id="PTHR34821:SF2">
    <property type="entry name" value="INNER MEMBRANE PROTEIN YDCZ"/>
    <property type="match status" value="1"/>
</dbReference>
<evidence type="ECO:0000256" key="2">
    <source>
        <dbReference type="SAM" id="Phobius"/>
    </source>
</evidence>
<dbReference type="EMBL" id="JBHSMG010000001">
    <property type="protein sequence ID" value="MFC5500620.1"/>
    <property type="molecule type" value="Genomic_DNA"/>
</dbReference>
<feature type="transmembrane region" description="Helical" evidence="2">
    <location>
        <begin position="291"/>
        <end position="312"/>
    </location>
</feature>
<dbReference type="Proteomes" id="UP001596039">
    <property type="component" value="Unassembled WGS sequence"/>
</dbReference>
<sequence>MPTPADDLPPVVETQPKPDGDAAEDSALVPVEAAAHPLRTALLLLAAFGTGVLVALQSRINGELGQRLGDGFVSALISFGSGLVILAVASLFWRPGRRGIVRVATAVRTRRIPWWYVVGGSAGAFFVLSQSLVVGLVGVALFTVGVVAGQTVSSLLVDRRGLGTARPKPVTPQRLLGAVLALVAVVLAASSELRPGIPLWVLLVPFGAGLAVGWQQAVNGQVKAVAGSAFTATFGNFLVGAIVLLVAAVIHTAIVGWPTHFPVTPWLYLGGTVGTVFIAGQAAIVRSTGVLLMGLAVLSGQLVTAVLFDLLAPVQSHAVAPVTIAGAALTLLAVVIAAIPRRRRSAPFTTSSGDPAP</sequence>
<evidence type="ECO:0000313" key="3">
    <source>
        <dbReference type="EMBL" id="MFC5500620.1"/>
    </source>
</evidence>
<dbReference type="PANTHER" id="PTHR34821">
    <property type="entry name" value="INNER MEMBRANE PROTEIN YDCZ"/>
    <property type="match status" value="1"/>
</dbReference>
<protein>
    <submittedName>
        <fullName evidence="3">DMT family transporter</fullName>
    </submittedName>
</protein>
<feature type="region of interest" description="Disordered" evidence="1">
    <location>
        <begin position="1"/>
        <end position="24"/>
    </location>
</feature>
<proteinExistence type="predicted"/>
<name>A0ABW0NKR5_9MICO</name>
<organism evidence="3 4">
    <name type="scientific">Lysinimonas soli</name>
    <dbReference type="NCBI Taxonomy" id="1074233"/>
    <lineage>
        <taxon>Bacteria</taxon>
        <taxon>Bacillati</taxon>
        <taxon>Actinomycetota</taxon>
        <taxon>Actinomycetes</taxon>
        <taxon>Micrococcales</taxon>
        <taxon>Microbacteriaceae</taxon>
        <taxon>Lysinimonas</taxon>
    </lineage>
</organism>
<feature type="transmembrane region" description="Helical" evidence="2">
    <location>
        <begin position="197"/>
        <end position="217"/>
    </location>
</feature>
<feature type="transmembrane region" description="Helical" evidence="2">
    <location>
        <begin position="229"/>
        <end position="254"/>
    </location>
</feature>
<feature type="transmembrane region" description="Helical" evidence="2">
    <location>
        <begin position="266"/>
        <end position="284"/>
    </location>
</feature>
<dbReference type="InterPro" id="IPR006750">
    <property type="entry name" value="YdcZ"/>
</dbReference>
<reference evidence="4" key="1">
    <citation type="journal article" date="2019" name="Int. J. Syst. Evol. Microbiol.">
        <title>The Global Catalogue of Microorganisms (GCM) 10K type strain sequencing project: providing services to taxonomists for standard genome sequencing and annotation.</title>
        <authorList>
            <consortium name="The Broad Institute Genomics Platform"/>
            <consortium name="The Broad Institute Genome Sequencing Center for Infectious Disease"/>
            <person name="Wu L."/>
            <person name="Ma J."/>
        </authorList>
    </citation>
    <scope>NUCLEOTIDE SEQUENCE [LARGE SCALE GENOMIC DNA]</scope>
    <source>
        <strain evidence="4">CGMCC 4.6997</strain>
    </source>
</reference>
<dbReference type="Pfam" id="PF04657">
    <property type="entry name" value="DMT_YdcZ"/>
    <property type="match status" value="2"/>
</dbReference>
<keyword evidence="2" id="KW-0812">Transmembrane</keyword>
<evidence type="ECO:0000313" key="4">
    <source>
        <dbReference type="Proteomes" id="UP001596039"/>
    </source>
</evidence>
<keyword evidence="2" id="KW-0472">Membrane</keyword>
<accession>A0ABW0NKR5</accession>
<dbReference type="RefSeq" id="WP_386738213.1">
    <property type="nucleotide sequence ID" value="NZ_JBHSMG010000001.1"/>
</dbReference>
<evidence type="ECO:0000256" key="1">
    <source>
        <dbReference type="SAM" id="MobiDB-lite"/>
    </source>
</evidence>
<feature type="transmembrane region" description="Helical" evidence="2">
    <location>
        <begin position="175"/>
        <end position="191"/>
    </location>
</feature>
<feature type="transmembrane region" description="Helical" evidence="2">
    <location>
        <begin position="318"/>
        <end position="339"/>
    </location>
</feature>
<feature type="transmembrane region" description="Helical" evidence="2">
    <location>
        <begin position="72"/>
        <end position="93"/>
    </location>
</feature>
<comment type="caution">
    <text evidence="3">The sequence shown here is derived from an EMBL/GenBank/DDBJ whole genome shotgun (WGS) entry which is preliminary data.</text>
</comment>
<keyword evidence="4" id="KW-1185">Reference proteome</keyword>
<keyword evidence="2" id="KW-1133">Transmembrane helix</keyword>
<feature type="transmembrane region" description="Helical" evidence="2">
    <location>
        <begin position="114"/>
        <end position="133"/>
    </location>
</feature>